<reference evidence="3" key="1">
    <citation type="journal article" date="2010" name="Nature">
        <title>The Amphimedon queenslandica genome and the evolution of animal complexity.</title>
        <authorList>
            <person name="Srivastava M."/>
            <person name="Simakov O."/>
            <person name="Chapman J."/>
            <person name="Fahey B."/>
            <person name="Gauthier M.E."/>
            <person name="Mitros T."/>
            <person name="Richards G.S."/>
            <person name="Conaco C."/>
            <person name="Dacre M."/>
            <person name="Hellsten U."/>
            <person name="Larroux C."/>
            <person name="Putnam N.H."/>
            <person name="Stanke M."/>
            <person name="Adamska M."/>
            <person name="Darling A."/>
            <person name="Degnan S.M."/>
            <person name="Oakley T.H."/>
            <person name="Plachetzki D.C."/>
            <person name="Zhai Y."/>
            <person name="Adamski M."/>
            <person name="Calcino A."/>
            <person name="Cummins S.F."/>
            <person name="Goodstein D.M."/>
            <person name="Harris C."/>
            <person name="Jackson D.J."/>
            <person name="Leys S.P."/>
            <person name="Shu S."/>
            <person name="Woodcroft B.J."/>
            <person name="Vervoort M."/>
            <person name="Kosik K.S."/>
            <person name="Manning G."/>
            <person name="Degnan B.M."/>
            <person name="Rokhsar D.S."/>
        </authorList>
    </citation>
    <scope>NUCLEOTIDE SEQUENCE [LARGE SCALE GENOMIC DNA]</scope>
</reference>
<feature type="chain" id="PRO_5042935849" evidence="1">
    <location>
        <begin position="41"/>
        <end position="146"/>
    </location>
</feature>
<keyword evidence="3" id="KW-1185">Reference proteome</keyword>
<keyword evidence="1" id="KW-0732">Signal</keyword>
<evidence type="ECO:0000313" key="2">
    <source>
        <dbReference type="EnsemblMetazoa" id="XP_019857263.1"/>
    </source>
</evidence>
<dbReference type="GeneID" id="109585580"/>
<dbReference type="EnsemblMetazoa" id="XM_020001704.1">
    <property type="protein sequence ID" value="XP_019857263.1"/>
    <property type="gene ID" value="LOC109585580"/>
</dbReference>
<reference evidence="2" key="2">
    <citation type="submission" date="2024-06" db="UniProtKB">
        <authorList>
            <consortium name="EnsemblMetazoa"/>
        </authorList>
    </citation>
    <scope>IDENTIFICATION</scope>
</reference>
<accession>A0AAN0JKM8</accession>
<evidence type="ECO:0000256" key="1">
    <source>
        <dbReference type="SAM" id="SignalP"/>
    </source>
</evidence>
<feature type="signal peptide" evidence="1">
    <location>
        <begin position="1"/>
        <end position="40"/>
    </location>
</feature>
<name>A0AAN0JKM8_AMPQE</name>
<dbReference type="RefSeq" id="XP_019857263.1">
    <property type="nucleotide sequence ID" value="XM_020001704.1"/>
</dbReference>
<evidence type="ECO:0000313" key="3">
    <source>
        <dbReference type="Proteomes" id="UP000007879"/>
    </source>
</evidence>
<protein>
    <submittedName>
        <fullName evidence="2">Uncharacterized protein</fullName>
    </submittedName>
</protein>
<organism evidence="2 3">
    <name type="scientific">Amphimedon queenslandica</name>
    <name type="common">Sponge</name>
    <dbReference type="NCBI Taxonomy" id="400682"/>
    <lineage>
        <taxon>Eukaryota</taxon>
        <taxon>Metazoa</taxon>
        <taxon>Porifera</taxon>
        <taxon>Demospongiae</taxon>
        <taxon>Heteroscleromorpha</taxon>
        <taxon>Haplosclerida</taxon>
        <taxon>Niphatidae</taxon>
        <taxon>Amphimedon</taxon>
    </lineage>
</organism>
<sequence>MSTAASSSLSSSSLPLIPLLYLGPALVAIIPWVHPQGVAGSNTTDRQIGGGVLNSPHTLDRMLEEACLNPETCKEVGGAPCWGYEDWCSEGKRLFLPYCDEPAKPWANSMKDKEELFWRQGDFGYVNDVAKSLMTLCEMKEQVIHY</sequence>
<dbReference type="KEGG" id="aqu:109585580"/>
<dbReference type="Proteomes" id="UP000007879">
    <property type="component" value="Unassembled WGS sequence"/>
</dbReference>
<dbReference type="AlphaFoldDB" id="A0AAN0JKM8"/>
<proteinExistence type="predicted"/>